<proteinExistence type="predicted"/>
<dbReference type="InParanoid" id="A0A024FVP7"/>
<name>A0A024FVP7_9STRA</name>
<reference evidence="1 2" key="1">
    <citation type="submission" date="2012-05" db="EMBL/GenBank/DDBJ databases">
        <title>Recombination and specialization in a pathogen metapopulation.</title>
        <authorList>
            <person name="Gardiner A."/>
            <person name="Kemen E."/>
            <person name="Schultz-Larsen T."/>
            <person name="MacLean D."/>
            <person name="Van Oosterhout C."/>
            <person name="Jones J.D.G."/>
        </authorList>
    </citation>
    <scope>NUCLEOTIDE SEQUENCE [LARGE SCALE GENOMIC DNA]</scope>
    <source>
        <strain evidence="1 2">Ac Nc2</strain>
    </source>
</reference>
<gene>
    <name evidence="1" type="ORF">BN9_125400</name>
</gene>
<evidence type="ECO:0000313" key="1">
    <source>
        <dbReference type="EMBL" id="CCI11200.1"/>
    </source>
</evidence>
<evidence type="ECO:0000313" key="2">
    <source>
        <dbReference type="Proteomes" id="UP000053237"/>
    </source>
</evidence>
<accession>A0A024FVP7</accession>
<dbReference type="EMBL" id="CAIX01000594">
    <property type="protein sequence ID" value="CCI11200.1"/>
    <property type="molecule type" value="Genomic_DNA"/>
</dbReference>
<dbReference type="Proteomes" id="UP000053237">
    <property type="component" value="Unassembled WGS sequence"/>
</dbReference>
<keyword evidence="2" id="KW-1185">Reference proteome</keyword>
<sequence length="113" mass="13392">MDTDVYISRLEAQIMDSKTTWKPSLWHFLINSNVRIIIISSMSHSDDIQLKRCLFKRGSYFHCARTTNNDFIPSHISHSFCTQLHFVHFVLRKEVAKYALTRNNMKSAHRMFE</sequence>
<organism evidence="1 2">
    <name type="scientific">Albugo candida</name>
    <dbReference type="NCBI Taxonomy" id="65357"/>
    <lineage>
        <taxon>Eukaryota</taxon>
        <taxon>Sar</taxon>
        <taxon>Stramenopiles</taxon>
        <taxon>Oomycota</taxon>
        <taxon>Peronosporomycetes</taxon>
        <taxon>Albuginales</taxon>
        <taxon>Albuginaceae</taxon>
        <taxon>Albugo</taxon>
    </lineage>
</organism>
<comment type="caution">
    <text evidence="1">The sequence shown here is derived from an EMBL/GenBank/DDBJ whole genome shotgun (WGS) entry which is preliminary data.</text>
</comment>
<protein>
    <submittedName>
        <fullName evidence="1">Uncharacterized protein</fullName>
    </submittedName>
</protein>
<dbReference type="AlphaFoldDB" id="A0A024FVP7"/>